<sequence>MWFNIFIYLSLLKGLLVFQKPCFPFLLLALIFPFTLSIGFPGTLTITLFNCSGLMASCFPTFLTHPQYIRFLERYTGREIRHYQYCR</sequence>
<feature type="transmembrane region" description="Helical" evidence="1">
    <location>
        <begin position="21"/>
        <end position="40"/>
    </location>
</feature>
<evidence type="ECO:0000256" key="1">
    <source>
        <dbReference type="SAM" id="Phobius"/>
    </source>
</evidence>
<dbReference type="Proteomes" id="UP000244722">
    <property type="component" value="Unassembled WGS sequence"/>
</dbReference>
<keyword evidence="3" id="KW-1185">Reference proteome</keyword>
<comment type="caution">
    <text evidence="2">The sequence shown here is derived from an EMBL/GenBank/DDBJ whole genome shotgun (WGS) entry which is preliminary data.</text>
</comment>
<reference evidence="2 3" key="1">
    <citation type="submission" date="2017-04" db="EMBL/GenBank/DDBJ databases">
        <title>Draft genome sequence of Tuber borchii Vittad., a whitish edible truffle.</title>
        <authorList>
            <consortium name="DOE Joint Genome Institute"/>
            <person name="Murat C."/>
            <person name="Kuo A."/>
            <person name="Barry K.W."/>
            <person name="Clum A."/>
            <person name="Dockter R.B."/>
            <person name="Fauchery L."/>
            <person name="Iotti M."/>
            <person name="Kohler A."/>
            <person name="Labutti K."/>
            <person name="Lindquist E.A."/>
            <person name="Lipzen A."/>
            <person name="Ohm R.A."/>
            <person name="Wang M."/>
            <person name="Grigoriev I.V."/>
            <person name="Zambonelli A."/>
            <person name="Martin F.M."/>
        </authorList>
    </citation>
    <scope>NUCLEOTIDE SEQUENCE [LARGE SCALE GENOMIC DNA]</scope>
    <source>
        <strain evidence="2 3">Tbo3840</strain>
    </source>
</reference>
<protein>
    <submittedName>
        <fullName evidence="2">Uncharacterized protein</fullName>
    </submittedName>
</protein>
<evidence type="ECO:0000313" key="2">
    <source>
        <dbReference type="EMBL" id="PUU83820.1"/>
    </source>
</evidence>
<dbReference type="EMBL" id="NESQ01000007">
    <property type="protein sequence ID" value="PUU83820.1"/>
    <property type="molecule type" value="Genomic_DNA"/>
</dbReference>
<keyword evidence="1" id="KW-1133">Transmembrane helix</keyword>
<keyword evidence="1" id="KW-0812">Transmembrane</keyword>
<accession>A0A2T7A7W9</accession>
<proteinExistence type="predicted"/>
<name>A0A2T7A7W9_TUBBO</name>
<gene>
    <name evidence="2" type="ORF">B9Z19DRAFT_754088</name>
</gene>
<dbReference type="AlphaFoldDB" id="A0A2T7A7W9"/>
<keyword evidence="1" id="KW-0472">Membrane</keyword>
<evidence type="ECO:0000313" key="3">
    <source>
        <dbReference type="Proteomes" id="UP000244722"/>
    </source>
</evidence>
<organism evidence="2 3">
    <name type="scientific">Tuber borchii</name>
    <name type="common">White truffle</name>
    <dbReference type="NCBI Taxonomy" id="42251"/>
    <lineage>
        <taxon>Eukaryota</taxon>
        <taxon>Fungi</taxon>
        <taxon>Dikarya</taxon>
        <taxon>Ascomycota</taxon>
        <taxon>Pezizomycotina</taxon>
        <taxon>Pezizomycetes</taxon>
        <taxon>Pezizales</taxon>
        <taxon>Tuberaceae</taxon>
        <taxon>Tuber</taxon>
    </lineage>
</organism>